<dbReference type="Gene3D" id="3.40.50.11350">
    <property type="match status" value="1"/>
</dbReference>
<keyword evidence="2 3" id="KW-0808">Transferase</keyword>
<accession>A0A1P9WZH4</accession>
<dbReference type="GO" id="GO:0005975">
    <property type="term" value="P:carbohydrate metabolic process"/>
    <property type="evidence" value="ECO:0007669"/>
    <property type="project" value="InterPro"/>
</dbReference>
<protein>
    <submittedName>
        <fullName evidence="3">Glycosyl transferase family 11</fullName>
    </submittedName>
</protein>
<sequence length="289" mass="33602">MVITSITSGLGNQLFQYAIGRRLALQNQADLWFDLRYYHQTYETDTVRHFKLDRFSIDYNVLDTSLYRYIQKASRLLLNRSLPGLIKTYTEPHFHYDPAAIHLRAPFLMLNGYWQTEQYFADCADQIRQELTFRRQAGPRFSAYKQAIAQSQTPVSVHVRRGDYVTHADFSKSFGFIGLDYYMAAISRLKTQVANPTLFIFSDDPDWVRQNLLVDLPHEFVVNEGTDAEVDDLELMSLCRHHIIANSSFSWWGAWLNPAPDKVVIAPKIWFSNKPFDTSDLTPSSWLRL</sequence>
<dbReference type="KEGG" id="smon:AWR27_16505"/>
<dbReference type="RefSeq" id="WP_077132212.1">
    <property type="nucleotide sequence ID" value="NZ_CP014263.1"/>
</dbReference>
<dbReference type="OrthoDB" id="9794601at2"/>
<dbReference type="Proteomes" id="UP000187941">
    <property type="component" value="Chromosome"/>
</dbReference>
<dbReference type="InterPro" id="IPR002516">
    <property type="entry name" value="Glyco_trans_11"/>
</dbReference>
<organism evidence="3 4">
    <name type="scientific">Spirosoma montaniterrae</name>
    <dbReference type="NCBI Taxonomy" id="1178516"/>
    <lineage>
        <taxon>Bacteria</taxon>
        <taxon>Pseudomonadati</taxon>
        <taxon>Bacteroidota</taxon>
        <taxon>Cytophagia</taxon>
        <taxon>Cytophagales</taxon>
        <taxon>Cytophagaceae</taxon>
        <taxon>Spirosoma</taxon>
    </lineage>
</organism>
<proteinExistence type="predicted"/>
<dbReference type="GO" id="GO:0016020">
    <property type="term" value="C:membrane"/>
    <property type="evidence" value="ECO:0007669"/>
    <property type="project" value="InterPro"/>
</dbReference>
<evidence type="ECO:0000313" key="3">
    <source>
        <dbReference type="EMBL" id="AQG80779.1"/>
    </source>
</evidence>
<dbReference type="GO" id="GO:0008107">
    <property type="term" value="F:galactoside 2-alpha-L-fucosyltransferase activity"/>
    <property type="evidence" value="ECO:0007669"/>
    <property type="project" value="InterPro"/>
</dbReference>
<keyword evidence="4" id="KW-1185">Reference proteome</keyword>
<dbReference type="PANTHER" id="PTHR11927:SF9">
    <property type="entry name" value="L-FUCOSYLTRANSFERASE"/>
    <property type="match status" value="1"/>
</dbReference>
<dbReference type="EMBL" id="CP014263">
    <property type="protein sequence ID" value="AQG80779.1"/>
    <property type="molecule type" value="Genomic_DNA"/>
</dbReference>
<dbReference type="PANTHER" id="PTHR11927">
    <property type="entry name" value="GALACTOSIDE 2-L-FUCOSYLTRANSFERASE"/>
    <property type="match status" value="1"/>
</dbReference>
<dbReference type="STRING" id="1178516.AWR27_16505"/>
<gene>
    <name evidence="3" type="ORF">AWR27_16505</name>
</gene>
<keyword evidence="1" id="KW-0328">Glycosyltransferase</keyword>
<evidence type="ECO:0000256" key="1">
    <source>
        <dbReference type="ARBA" id="ARBA00022676"/>
    </source>
</evidence>
<dbReference type="AlphaFoldDB" id="A0A1P9WZH4"/>
<dbReference type="CDD" id="cd11301">
    <property type="entry name" value="Fut1_Fut2_like"/>
    <property type="match status" value="1"/>
</dbReference>
<name>A0A1P9WZH4_9BACT</name>
<evidence type="ECO:0000313" key="4">
    <source>
        <dbReference type="Proteomes" id="UP000187941"/>
    </source>
</evidence>
<dbReference type="Pfam" id="PF01531">
    <property type="entry name" value="Glyco_transf_11"/>
    <property type="match status" value="1"/>
</dbReference>
<reference evidence="3 4" key="1">
    <citation type="submission" date="2016-01" db="EMBL/GenBank/DDBJ databases">
        <authorList>
            <person name="Oliw E.H."/>
        </authorList>
    </citation>
    <scope>NUCLEOTIDE SEQUENCE [LARGE SCALE GENOMIC DNA]</scope>
    <source>
        <strain evidence="3 4">DY10</strain>
    </source>
</reference>
<evidence type="ECO:0000256" key="2">
    <source>
        <dbReference type="ARBA" id="ARBA00022679"/>
    </source>
</evidence>